<organism evidence="2 3">
    <name type="scientific">Microthyrium microscopicum</name>
    <dbReference type="NCBI Taxonomy" id="703497"/>
    <lineage>
        <taxon>Eukaryota</taxon>
        <taxon>Fungi</taxon>
        <taxon>Dikarya</taxon>
        <taxon>Ascomycota</taxon>
        <taxon>Pezizomycotina</taxon>
        <taxon>Dothideomycetes</taxon>
        <taxon>Dothideomycetes incertae sedis</taxon>
        <taxon>Microthyriales</taxon>
        <taxon>Microthyriaceae</taxon>
        <taxon>Microthyrium</taxon>
    </lineage>
</organism>
<dbReference type="AlphaFoldDB" id="A0A6A6U7Y8"/>
<name>A0A6A6U7Y8_9PEZI</name>
<proteinExistence type="predicted"/>
<dbReference type="OrthoDB" id="4839410at2759"/>
<dbReference type="Proteomes" id="UP000799302">
    <property type="component" value="Unassembled WGS sequence"/>
</dbReference>
<keyword evidence="1" id="KW-0732">Signal</keyword>
<feature type="signal peptide" evidence="1">
    <location>
        <begin position="1"/>
        <end position="20"/>
    </location>
</feature>
<reference evidence="2" key="1">
    <citation type="journal article" date="2020" name="Stud. Mycol.">
        <title>101 Dothideomycetes genomes: a test case for predicting lifestyles and emergence of pathogens.</title>
        <authorList>
            <person name="Haridas S."/>
            <person name="Albert R."/>
            <person name="Binder M."/>
            <person name="Bloem J."/>
            <person name="Labutti K."/>
            <person name="Salamov A."/>
            <person name="Andreopoulos B."/>
            <person name="Baker S."/>
            <person name="Barry K."/>
            <person name="Bills G."/>
            <person name="Bluhm B."/>
            <person name="Cannon C."/>
            <person name="Castanera R."/>
            <person name="Culley D."/>
            <person name="Daum C."/>
            <person name="Ezra D."/>
            <person name="Gonzalez J."/>
            <person name="Henrissat B."/>
            <person name="Kuo A."/>
            <person name="Liang C."/>
            <person name="Lipzen A."/>
            <person name="Lutzoni F."/>
            <person name="Magnuson J."/>
            <person name="Mondo S."/>
            <person name="Nolan M."/>
            <person name="Ohm R."/>
            <person name="Pangilinan J."/>
            <person name="Park H.-J."/>
            <person name="Ramirez L."/>
            <person name="Alfaro M."/>
            <person name="Sun H."/>
            <person name="Tritt A."/>
            <person name="Yoshinaga Y."/>
            <person name="Zwiers L.-H."/>
            <person name="Turgeon B."/>
            <person name="Goodwin S."/>
            <person name="Spatafora J."/>
            <person name="Crous P."/>
            <person name="Grigoriev I."/>
        </authorList>
    </citation>
    <scope>NUCLEOTIDE SEQUENCE</scope>
    <source>
        <strain evidence="2">CBS 115976</strain>
    </source>
</reference>
<feature type="chain" id="PRO_5025629640" evidence="1">
    <location>
        <begin position="21"/>
        <end position="65"/>
    </location>
</feature>
<keyword evidence="3" id="KW-1185">Reference proteome</keyword>
<dbReference type="EMBL" id="MU004237">
    <property type="protein sequence ID" value="KAF2667547.1"/>
    <property type="molecule type" value="Genomic_DNA"/>
</dbReference>
<evidence type="ECO:0000313" key="3">
    <source>
        <dbReference type="Proteomes" id="UP000799302"/>
    </source>
</evidence>
<gene>
    <name evidence="2" type="ORF">BT63DRAFT_426404</name>
</gene>
<evidence type="ECO:0000256" key="1">
    <source>
        <dbReference type="SAM" id="SignalP"/>
    </source>
</evidence>
<accession>A0A6A6U7Y8</accession>
<protein>
    <submittedName>
        <fullName evidence="2">Uncharacterized protein</fullName>
    </submittedName>
</protein>
<sequence>MKFASITVFSIMLLVSGALATPKALDALRCPRDTCRDNECFCQDHSVCCSGVCIGAGGKNGGTCH</sequence>
<evidence type="ECO:0000313" key="2">
    <source>
        <dbReference type="EMBL" id="KAF2667547.1"/>
    </source>
</evidence>